<keyword evidence="4" id="KW-0227">DNA damage</keyword>
<dbReference type="PANTHER" id="PTHR47810">
    <property type="entry name" value="DNA LIGASE"/>
    <property type="match status" value="1"/>
</dbReference>
<dbReference type="GO" id="GO:0006310">
    <property type="term" value="P:DNA recombination"/>
    <property type="evidence" value="ECO:0007669"/>
    <property type="project" value="InterPro"/>
</dbReference>
<dbReference type="GO" id="GO:0003910">
    <property type="term" value="F:DNA ligase (ATP) activity"/>
    <property type="evidence" value="ECO:0007669"/>
    <property type="project" value="InterPro"/>
</dbReference>
<keyword evidence="5" id="KW-0234">DNA repair</keyword>
<dbReference type="InterPro" id="IPR012340">
    <property type="entry name" value="NA-bd_OB-fold"/>
</dbReference>
<dbReference type="InterPro" id="IPR012310">
    <property type="entry name" value="DNA_ligase_ATP-dep_cent"/>
</dbReference>
<dbReference type="Pfam" id="PF01068">
    <property type="entry name" value="DNA_ligase_A_M"/>
    <property type="match status" value="1"/>
</dbReference>
<dbReference type="Gene3D" id="3.30.470.30">
    <property type="entry name" value="DNA ligase/mRNA capping enzyme"/>
    <property type="match status" value="1"/>
</dbReference>
<evidence type="ECO:0000256" key="2">
    <source>
        <dbReference type="ARBA" id="ARBA00022598"/>
    </source>
</evidence>
<evidence type="ECO:0000256" key="4">
    <source>
        <dbReference type="ARBA" id="ARBA00022763"/>
    </source>
</evidence>
<dbReference type="InterPro" id="IPR050326">
    <property type="entry name" value="NAD_dep_DNA_ligaseB"/>
</dbReference>
<dbReference type="SUPFAM" id="SSF56091">
    <property type="entry name" value="DNA ligase/mRNA capping enzyme, catalytic domain"/>
    <property type="match status" value="1"/>
</dbReference>
<protein>
    <recommendedName>
        <fullName evidence="6">ATP-dependent DNA ligase family profile domain-containing protein</fullName>
    </recommendedName>
</protein>
<evidence type="ECO:0000259" key="6">
    <source>
        <dbReference type="Pfam" id="PF01068"/>
    </source>
</evidence>
<dbReference type="EMBL" id="MN739211">
    <property type="protein sequence ID" value="QHS93877.1"/>
    <property type="molecule type" value="Genomic_DNA"/>
</dbReference>
<comment type="cofactor">
    <cofactor evidence="1">
        <name>a divalent metal cation</name>
        <dbReference type="ChEBI" id="CHEBI:60240"/>
    </cofactor>
</comment>
<evidence type="ECO:0000256" key="3">
    <source>
        <dbReference type="ARBA" id="ARBA00022705"/>
    </source>
</evidence>
<dbReference type="GO" id="GO:0005524">
    <property type="term" value="F:ATP binding"/>
    <property type="evidence" value="ECO:0007669"/>
    <property type="project" value="InterPro"/>
</dbReference>
<proteinExistence type="predicted"/>
<evidence type="ECO:0000256" key="5">
    <source>
        <dbReference type="ARBA" id="ARBA00023204"/>
    </source>
</evidence>
<dbReference type="PANTHER" id="PTHR47810:SF1">
    <property type="entry name" value="DNA LIGASE B"/>
    <property type="match status" value="1"/>
</dbReference>
<keyword evidence="2" id="KW-0436">Ligase</keyword>
<keyword evidence="3" id="KW-0235">DNA replication</keyword>
<accession>A0A6C0BN87</accession>
<dbReference type="Gene3D" id="2.40.50.140">
    <property type="entry name" value="Nucleic acid-binding proteins"/>
    <property type="match status" value="1"/>
</dbReference>
<dbReference type="AlphaFoldDB" id="A0A6C0BN87"/>
<dbReference type="GO" id="GO:0006260">
    <property type="term" value="P:DNA replication"/>
    <property type="evidence" value="ECO:0007669"/>
    <property type="project" value="UniProtKB-KW"/>
</dbReference>
<reference evidence="7" key="1">
    <citation type="journal article" date="2020" name="Nature">
        <title>Giant virus diversity and host interactions through global metagenomics.</title>
        <authorList>
            <person name="Schulz F."/>
            <person name="Roux S."/>
            <person name="Paez-Espino D."/>
            <person name="Jungbluth S."/>
            <person name="Walsh D.A."/>
            <person name="Denef V.J."/>
            <person name="McMahon K.D."/>
            <person name="Konstantinidis K.T."/>
            <person name="Eloe-Fadrosh E.A."/>
            <person name="Kyrpides N.C."/>
            <person name="Woyke T."/>
        </authorList>
    </citation>
    <scope>NUCLEOTIDE SEQUENCE</scope>
    <source>
        <strain evidence="7">GVMAG-M-3300018080-19</strain>
    </source>
</reference>
<organism evidence="7">
    <name type="scientific">viral metagenome</name>
    <dbReference type="NCBI Taxonomy" id="1070528"/>
    <lineage>
        <taxon>unclassified sequences</taxon>
        <taxon>metagenomes</taxon>
        <taxon>organismal metagenomes</taxon>
    </lineage>
</organism>
<name>A0A6C0BN87_9ZZZZ</name>
<evidence type="ECO:0000313" key="7">
    <source>
        <dbReference type="EMBL" id="QHS93877.1"/>
    </source>
</evidence>
<feature type="domain" description="ATP-dependent DNA ligase family profile" evidence="6">
    <location>
        <begin position="98"/>
        <end position="283"/>
    </location>
</feature>
<dbReference type="GO" id="GO:0006281">
    <property type="term" value="P:DNA repair"/>
    <property type="evidence" value="ECO:0007669"/>
    <property type="project" value="UniProtKB-KW"/>
</dbReference>
<sequence>MEDFPVLYTLSKRGLIRQWQVWVEIMEEGNVYILKRYGQKDGKLIQTRKKVSRAKSQGTILEQAKRDAAKMWQDQVNKQGYTEAIPEQKQKESVAFYPMLAHKWPAKCKYVKFPCFSQPKLDGVRACAHCVPGALVELKSRNNKIFPQFLSIIEAIQDLKIQEPLILDGELYSREMPFRTLNGICNRKKRPYRAPNIQYHIFDVYFPGQPQTSFQARYKFLQALVPANHLLLCLVNCQRVDQAPTIKRQHDEHVQAGYEGIMLRNIASPYMVKHRSTDLLKFKMFSDEEFKIAGATEGEGKEEGCLIWTLQTPTGEIFQCRPRGSHAERQAAWEAYQKDPSNFQGQLYTVRYQEKYANGKPRFPVGIGIRHE</sequence>
<evidence type="ECO:0000256" key="1">
    <source>
        <dbReference type="ARBA" id="ARBA00001968"/>
    </source>
</evidence>
<dbReference type="SUPFAM" id="SSF50249">
    <property type="entry name" value="Nucleic acid-binding proteins"/>
    <property type="match status" value="1"/>
</dbReference>